<dbReference type="STRING" id="179408.Osc7112_5370"/>
<dbReference type="eggNOG" id="COG3290">
    <property type="taxonomic scope" value="Bacteria"/>
</dbReference>
<dbReference type="NCBIfam" id="TIGR00229">
    <property type="entry name" value="sensory_box"/>
    <property type="match status" value="3"/>
</dbReference>
<dbReference type="FunFam" id="1.10.287.130:FF:000045">
    <property type="entry name" value="Two-component system sensor histidine kinase/response regulator"/>
    <property type="match status" value="1"/>
</dbReference>
<comment type="catalytic activity">
    <reaction evidence="1">
        <text>ATP + protein L-histidine = ADP + protein N-phospho-L-histidine.</text>
        <dbReference type="EC" id="2.7.13.3"/>
    </reaction>
</comment>
<keyword evidence="8" id="KW-0067">ATP-binding</keyword>
<dbReference type="EC" id="2.7.13.3" evidence="3"/>
<evidence type="ECO:0000256" key="4">
    <source>
        <dbReference type="ARBA" id="ARBA00022553"/>
    </source>
</evidence>
<evidence type="ECO:0000256" key="8">
    <source>
        <dbReference type="ARBA" id="ARBA00022840"/>
    </source>
</evidence>
<dbReference type="CDD" id="cd17574">
    <property type="entry name" value="REC_OmpR"/>
    <property type="match status" value="1"/>
</dbReference>
<dbReference type="OrthoDB" id="9796100at2"/>
<dbReference type="InterPro" id="IPR001789">
    <property type="entry name" value="Sig_transdc_resp-reg_receiver"/>
</dbReference>
<dbReference type="PROSITE" id="PS50113">
    <property type="entry name" value="PAC"/>
    <property type="match status" value="1"/>
</dbReference>
<evidence type="ECO:0000259" key="13">
    <source>
        <dbReference type="PROSITE" id="PS50109"/>
    </source>
</evidence>
<feature type="domain" description="Response regulatory" evidence="14">
    <location>
        <begin position="1511"/>
        <end position="1629"/>
    </location>
</feature>
<evidence type="ECO:0000256" key="5">
    <source>
        <dbReference type="ARBA" id="ARBA00022679"/>
    </source>
</evidence>
<dbReference type="CDD" id="cd00130">
    <property type="entry name" value="PAS"/>
    <property type="match status" value="3"/>
</dbReference>
<dbReference type="InterPro" id="IPR013655">
    <property type="entry name" value="PAS_fold_3"/>
</dbReference>
<dbReference type="SMART" id="SM00086">
    <property type="entry name" value="PAC"/>
    <property type="match status" value="1"/>
</dbReference>
<dbReference type="CDD" id="cd00082">
    <property type="entry name" value="HisKA"/>
    <property type="match status" value="2"/>
</dbReference>
<dbReference type="InterPro" id="IPR011006">
    <property type="entry name" value="CheY-like_superfamily"/>
</dbReference>
<dbReference type="SMART" id="SM00091">
    <property type="entry name" value="PAS"/>
    <property type="match status" value="5"/>
</dbReference>
<dbReference type="InterPro" id="IPR000014">
    <property type="entry name" value="PAS"/>
</dbReference>
<sequence>MIQQYQLVEQIFAGNSEMAMLMRSHDWSQTPPGAVETWPQSLKTAIRIVLGSRYPMFVWWGQEMTKFYNDAYIPILGKRHPQALGQPASQIWAEIWDTLSPQAEAVLNQGQSTWNQELLLVMERNGYTEETYFTFSYSPVANDDGPVGGVFCACSEDTQRVLSDRRLATLRELAAETVTAKTQEAACEISATVLTNNAYDIPFALFYLLDGESQIARLAATTRLAAGTLASCEAIELASAQKCQWQLKQVMETGESRIIEDLEAQFGLLPGGAWSQSPHLAVVLPLGRSGETFGFLIAGVSPLRTFDDDYKGFFDLMAGQVTTAIANAQAYEQERKRAEALAELDRAKTAFFSNVSHEFRTPLTLMLAPLEDTIANLDGTIPPQECEQLQLVQRNGMRLLKLVNSLLDFSRIEAGRVQASYEPVDLATYTAELASTFRSLIERAGMSLIVDCPSLPEAIYIDREMWEKIVLNLLSNAFKFTLAGTITVRLQCLENCVKLTVSDTGVGIHSEELPHLFERFHRIKNSQGRSFEGSGIGLSLVQELVKIHGGAIDVSSTFGQGSCFTVTIPAGTAHLQPERIGASRTLASTALGSMPYIEEAQRWLSEEKWKSEESTDARCPMPDARCPMPDARWPMPDILLADDNADMRDYIRRLLSGSYIVQTVADGVAALTAIEKNPPDLVLTDVMMPGMDGFELLRSLRSNPATQDIPIILLSARAGEESRIEGLAAGADDYLIKPFSARELLARVEASLKLSRLRQEATVRERTILGRVTDAFMAMELDFRITYANQAAQRVSRTPLEAMLGKTMWEAFPGTIGTQFEFQYRRSLSEQVAVDFEEYYAPFDVWLEVHVYPSPTGLSLFFRDINDRKKIDRERERFLAVGSDLQVIAGINGYFRWVSPTFERTLGWTPDEMTSRPWTEFVHPEDLSASIAEADSLFCGNETLTFENRYRHRDGSYRWFLWNAQPYPEEQVIYGAAVDITDRVRVEQERQQVQQALRESEDQSRNILESIAEAFFAVDENWRFTYVNQSACTLLDRIPGDLIGKNLWEEYSALMGREFEPIYRSAMRDRVAGSLTAFYPDRDRWYEVRTYAAAKGITVYFRNVTDRIQAEAALRQSEERYRTLFESIDEGFCIIEVLFDANDTPIDYRFLEINPGFEQQTGLRQAVGKTARQLVPNLEDDWIKIYGQVALTGKSVRFENGSEAMNRWFDVYACRTGQPESRKVAVVFKDISDRVSHEAEREQLLQREQTAREAAETANRIKDEFLAVLSHELRTPLNPILGWSKLLQHGKLDAAKTASALVSIERNAQLQLQLIDDLLDISRILSGKLSLNAMSVDLNMAISAALETVRLAAEAKSLQIQTTFSPGIGMVMGDSGRLQQVIWNLLSNAVKFTPQGGQIRVRLTQTGSYAQILVADTGKGINPEFLPYVFEHFRQEDGAITRKFGGLGLGLAIARQIVELHGGRIWVESRGEGRGATFTVELPLWHTANPVEAVAGRVEARSDDLHLASVRVLVVDDELDSREFVAFVAEQAGAKVTAVGSAIEALQLLLATPFDILLSDIGMPDMDGYMLVRQVRALPPEQGGQIPAIALTAYAGDFNQKQALAAGFQHHLAKPVQPNELVKAIVTLLRKR</sequence>
<dbReference type="CDD" id="cd17580">
    <property type="entry name" value="REC_2_DhkD-like"/>
    <property type="match status" value="1"/>
</dbReference>
<dbReference type="InterPro" id="IPR035965">
    <property type="entry name" value="PAS-like_dom_sf"/>
</dbReference>
<dbReference type="eggNOG" id="COG0745">
    <property type="taxonomic scope" value="Bacteria"/>
</dbReference>
<feature type="modified residue" description="4-aspartylphosphate" evidence="11">
    <location>
        <position position="1560"/>
    </location>
</feature>
<dbReference type="Pfam" id="PF00512">
    <property type="entry name" value="HisKA"/>
    <property type="match status" value="2"/>
</dbReference>
<dbReference type="PROSITE" id="PS50110">
    <property type="entry name" value="RESPONSE_REGULATORY"/>
    <property type="match status" value="2"/>
</dbReference>
<dbReference type="HOGENOM" id="CLU_000445_82_0_3"/>
<dbReference type="Pfam" id="PF08447">
    <property type="entry name" value="PAS_3"/>
    <property type="match status" value="1"/>
</dbReference>
<dbReference type="InterPro" id="IPR003661">
    <property type="entry name" value="HisK_dim/P_dom"/>
</dbReference>
<protein>
    <recommendedName>
        <fullName evidence="10">Circadian input-output histidine kinase CikA</fullName>
        <ecNumber evidence="3">2.7.13.3</ecNumber>
    </recommendedName>
</protein>
<dbReference type="PATRIC" id="fig|179408.3.peg.6706"/>
<keyword evidence="12" id="KW-0175">Coiled coil</keyword>
<evidence type="ECO:0000259" key="16">
    <source>
        <dbReference type="PROSITE" id="PS50113"/>
    </source>
</evidence>
<dbReference type="FunFam" id="3.30.565.10:FF:000010">
    <property type="entry name" value="Sensor histidine kinase RcsC"/>
    <property type="match status" value="1"/>
</dbReference>
<dbReference type="FunFam" id="3.30.565.10:FF:000037">
    <property type="entry name" value="Hybrid sensor histidine kinase/response regulator"/>
    <property type="match status" value="1"/>
</dbReference>
<feature type="domain" description="PAS" evidence="15">
    <location>
        <begin position="1000"/>
        <end position="1074"/>
    </location>
</feature>
<dbReference type="CDD" id="cd16922">
    <property type="entry name" value="HATPase_EvgS-ArcB-TorS-like"/>
    <property type="match status" value="2"/>
</dbReference>
<keyword evidence="18" id="KW-1185">Reference proteome</keyword>
<feature type="domain" description="Histidine kinase" evidence="13">
    <location>
        <begin position="354"/>
        <end position="572"/>
    </location>
</feature>
<comment type="similarity">
    <text evidence="2">In the N-terminal section; belongs to the phytochrome family.</text>
</comment>
<evidence type="ECO:0000259" key="15">
    <source>
        <dbReference type="PROSITE" id="PS50112"/>
    </source>
</evidence>
<evidence type="ECO:0000256" key="9">
    <source>
        <dbReference type="ARBA" id="ARBA00023012"/>
    </source>
</evidence>
<evidence type="ECO:0000256" key="2">
    <source>
        <dbReference type="ARBA" id="ARBA00006402"/>
    </source>
</evidence>
<name>K9VQ37_9CYAN</name>
<dbReference type="InterPro" id="IPR036097">
    <property type="entry name" value="HisK_dim/P_sf"/>
</dbReference>
<dbReference type="PROSITE" id="PS50109">
    <property type="entry name" value="HIS_KIN"/>
    <property type="match status" value="2"/>
</dbReference>
<gene>
    <name evidence="17" type="ORF">Osc7112_5370</name>
</gene>
<keyword evidence="6" id="KW-0547">Nucleotide-binding</keyword>
<dbReference type="RefSeq" id="WP_015178818.1">
    <property type="nucleotide sequence ID" value="NC_019729.1"/>
</dbReference>
<dbReference type="SMART" id="SM00387">
    <property type="entry name" value="HATPase_c"/>
    <property type="match status" value="2"/>
</dbReference>
<keyword evidence="7 17" id="KW-0418">Kinase</keyword>
<evidence type="ECO:0000256" key="6">
    <source>
        <dbReference type="ARBA" id="ARBA00022741"/>
    </source>
</evidence>
<evidence type="ECO:0000313" key="17">
    <source>
        <dbReference type="EMBL" id="AFZ09607.1"/>
    </source>
</evidence>
<dbReference type="KEGG" id="oni:Osc7112_5370"/>
<dbReference type="InterPro" id="IPR004358">
    <property type="entry name" value="Sig_transdc_His_kin-like_C"/>
</dbReference>
<dbReference type="InterPro" id="IPR000700">
    <property type="entry name" value="PAS-assoc_C"/>
</dbReference>
<feature type="coiled-coil region" evidence="12">
    <location>
        <begin position="321"/>
        <end position="348"/>
    </location>
</feature>
<dbReference type="InterPro" id="IPR001610">
    <property type="entry name" value="PAC"/>
</dbReference>
<dbReference type="Gene3D" id="3.40.50.2300">
    <property type="match status" value="2"/>
</dbReference>
<dbReference type="Gene3D" id="1.10.287.130">
    <property type="match status" value="2"/>
</dbReference>
<feature type="domain" description="Response regulatory" evidence="14">
    <location>
        <begin position="637"/>
        <end position="752"/>
    </location>
</feature>
<reference evidence="17 18" key="1">
    <citation type="submission" date="2012-05" db="EMBL/GenBank/DDBJ databases">
        <title>Finished chromosome of genome of Oscillatoria sp. PCC 7112.</title>
        <authorList>
            <consortium name="US DOE Joint Genome Institute"/>
            <person name="Gugger M."/>
            <person name="Coursin T."/>
            <person name="Rippka R."/>
            <person name="Tandeau De Marsac N."/>
            <person name="Huntemann M."/>
            <person name="Wei C.-L."/>
            <person name="Han J."/>
            <person name="Detter J.C."/>
            <person name="Han C."/>
            <person name="Tapia R."/>
            <person name="Davenport K."/>
            <person name="Daligault H."/>
            <person name="Erkkila T."/>
            <person name="Gu W."/>
            <person name="Munk A.C.C."/>
            <person name="Teshima H."/>
            <person name="Xu Y."/>
            <person name="Chain P."/>
            <person name="Chen A."/>
            <person name="Krypides N."/>
            <person name="Mavromatis K."/>
            <person name="Markowitz V."/>
            <person name="Szeto E."/>
            <person name="Ivanova N."/>
            <person name="Mikhailova N."/>
            <person name="Ovchinnikova G."/>
            <person name="Pagani I."/>
            <person name="Pati A."/>
            <person name="Goodwin L."/>
            <person name="Peters L."/>
            <person name="Pitluck S."/>
            <person name="Woyke T."/>
            <person name="Kerfeld C."/>
        </authorList>
    </citation>
    <scope>NUCLEOTIDE SEQUENCE [LARGE SCALE GENOMIC DNA]</scope>
    <source>
        <strain evidence="17 18">PCC 7112</strain>
    </source>
</reference>
<keyword evidence="5" id="KW-0808">Transferase</keyword>
<dbReference type="SUPFAM" id="SSF55785">
    <property type="entry name" value="PYP-like sensor domain (PAS domain)"/>
    <property type="match status" value="5"/>
</dbReference>
<dbReference type="Gene3D" id="3.30.450.20">
    <property type="entry name" value="PAS domain"/>
    <property type="match status" value="5"/>
</dbReference>
<proteinExistence type="inferred from homology"/>
<dbReference type="InterPro" id="IPR003594">
    <property type="entry name" value="HATPase_dom"/>
</dbReference>
<dbReference type="SUPFAM" id="SSF47384">
    <property type="entry name" value="Homodimeric domain of signal transducing histidine kinase"/>
    <property type="match status" value="2"/>
</dbReference>
<dbReference type="Pfam" id="PF08448">
    <property type="entry name" value="PAS_4"/>
    <property type="match status" value="2"/>
</dbReference>
<dbReference type="GO" id="GO:0005524">
    <property type="term" value="F:ATP binding"/>
    <property type="evidence" value="ECO:0007669"/>
    <property type="project" value="UniProtKB-KW"/>
</dbReference>
<dbReference type="Proteomes" id="UP000010478">
    <property type="component" value="Chromosome"/>
</dbReference>
<evidence type="ECO:0000256" key="11">
    <source>
        <dbReference type="PROSITE-ProRule" id="PRU00169"/>
    </source>
</evidence>
<dbReference type="InterPro" id="IPR013656">
    <property type="entry name" value="PAS_4"/>
</dbReference>
<organism evidence="17 18">
    <name type="scientific">Phormidium nigroviride PCC 7112</name>
    <dbReference type="NCBI Taxonomy" id="179408"/>
    <lineage>
        <taxon>Bacteria</taxon>
        <taxon>Bacillati</taxon>
        <taxon>Cyanobacteriota</taxon>
        <taxon>Cyanophyceae</taxon>
        <taxon>Oscillatoriophycideae</taxon>
        <taxon>Oscillatoriales</taxon>
        <taxon>Oscillatoriaceae</taxon>
        <taxon>Phormidium</taxon>
    </lineage>
</organism>
<dbReference type="PANTHER" id="PTHR43547">
    <property type="entry name" value="TWO-COMPONENT HISTIDINE KINASE"/>
    <property type="match status" value="1"/>
</dbReference>
<evidence type="ECO:0000256" key="3">
    <source>
        <dbReference type="ARBA" id="ARBA00012438"/>
    </source>
</evidence>
<dbReference type="SUPFAM" id="SSF52172">
    <property type="entry name" value="CheY-like"/>
    <property type="match status" value="2"/>
</dbReference>
<dbReference type="Pfam" id="PF02518">
    <property type="entry name" value="HATPase_c"/>
    <property type="match status" value="2"/>
</dbReference>
<dbReference type="eggNOG" id="COG2202">
    <property type="taxonomic scope" value="Bacteria"/>
</dbReference>
<dbReference type="eggNOG" id="COG2205">
    <property type="taxonomic scope" value="Bacteria"/>
</dbReference>
<dbReference type="eggNOG" id="COG0784">
    <property type="taxonomic scope" value="Bacteria"/>
</dbReference>
<dbReference type="Pfam" id="PF13185">
    <property type="entry name" value="GAF_2"/>
    <property type="match status" value="1"/>
</dbReference>
<dbReference type="PRINTS" id="PR00344">
    <property type="entry name" value="BCTRLSENSOR"/>
</dbReference>
<dbReference type="SMART" id="SM00388">
    <property type="entry name" value="HisKA"/>
    <property type="match status" value="2"/>
</dbReference>
<dbReference type="Gene3D" id="3.30.565.10">
    <property type="entry name" value="Histidine kinase-like ATPase, C-terminal domain"/>
    <property type="match status" value="2"/>
</dbReference>
<dbReference type="EMBL" id="CP003614">
    <property type="protein sequence ID" value="AFZ09607.1"/>
    <property type="molecule type" value="Genomic_DNA"/>
</dbReference>
<feature type="domain" description="Histidine kinase" evidence="13">
    <location>
        <begin position="1268"/>
        <end position="1486"/>
    </location>
</feature>
<evidence type="ECO:0000313" key="18">
    <source>
        <dbReference type="Proteomes" id="UP000010478"/>
    </source>
</evidence>
<keyword evidence="4 11" id="KW-0597">Phosphoprotein</keyword>
<dbReference type="GO" id="GO:0000155">
    <property type="term" value="F:phosphorelay sensor kinase activity"/>
    <property type="evidence" value="ECO:0007669"/>
    <property type="project" value="InterPro"/>
</dbReference>
<evidence type="ECO:0000256" key="12">
    <source>
        <dbReference type="SAM" id="Coils"/>
    </source>
</evidence>
<dbReference type="Gene3D" id="3.30.450.40">
    <property type="match status" value="1"/>
</dbReference>
<dbReference type="SUPFAM" id="SSF55781">
    <property type="entry name" value="GAF domain-like"/>
    <property type="match status" value="1"/>
</dbReference>
<dbReference type="InterPro" id="IPR003018">
    <property type="entry name" value="GAF"/>
</dbReference>
<accession>K9VQ37</accession>
<dbReference type="PANTHER" id="PTHR43547:SF2">
    <property type="entry name" value="HYBRID SIGNAL TRANSDUCTION HISTIDINE KINASE C"/>
    <property type="match status" value="1"/>
</dbReference>
<keyword evidence="9" id="KW-0902">Two-component regulatory system</keyword>
<dbReference type="PROSITE" id="PS50112">
    <property type="entry name" value="PAS"/>
    <property type="match status" value="2"/>
</dbReference>
<feature type="domain" description="PAC" evidence="16">
    <location>
        <begin position="944"/>
        <end position="992"/>
    </location>
</feature>
<dbReference type="InterPro" id="IPR005467">
    <property type="entry name" value="His_kinase_dom"/>
</dbReference>
<dbReference type="SMART" id="SM00448">
    <property type="entry name" value="REC"/>
    <property type="match status" value="2"/>
</dbReference>
<feature type="domain" description="PAS" evidence="15">
    <location>
        <begin position="892"/>
        <end position="926"/>
    </location>
</feature>
<evidence type="ECO:0000256" key="10">
    <source>
        <dbReference type="ARBA" id="ARBA00074306"/>
    </source>
</evidence>
<evidence type="ECO:0000256" key="7">
    <source>
        <dbReference type="ARBA" id="ARBA00022777"/>
    </source>
</evidence>
<dbReference type="Pfam" id="PF00072">
    <property type="entry name" value="Response_reg"/>
    <property type="match status" value="2"/>
</dbReference>
<dbReference type="Pfam" id="PF13188">
    <property type="entry name" value="PAS_8"/>
    <property type="match status" value="1"/>
</dbReference>
<dbReference type="SUPFAM" id="SSF55874">
    <property type="entry name" value="ATPase domain of HSP90 chaperone/DNA topoisomerase II/histidine kinase"/>
    <property type="match status" value="2"/>
</dbReference>
<dbReference type="InterPro" id="IPR036890">
    <property type="entry name" value="HATPase_C_sf"/>
</dbReference>
<evidence type="ECO:0000256" key="1">
    <source>
        <dbReference type="ARBA" id="ARBA00000085"/>
    </source>
</evidence>
<dbReference type="InterPro" id="IPR029016">
    <property type="entry name" value="GAF-like_dom_sf"/>
</dbReference>
<evidence type="ECO:0000259" key="14">
    <source>
        <dbReference type="PROSITE" id="PS50110"/>
    </source>
</evidence>
<feature type="modified residue" description="4-aspartylphosphate" evidence="11">
    <location>
        <position position="685"/>
    </location>
</feature>